<feature type="binding site" evidence="3">
    <location>
        <position position="206"/>
    </location>
    <ligand>
        <name>a divalent metal cation</name>
        <dbReference type="ChEBI" id="CHEBI:60240"/>
    </ligand>
</feature>
<dbReference type="Gene3D" id="2.120.10.30">
    <property type="entry name" value="TolB, C-terminal domain"/>
    <property type="match status" value="1"/>
</dbReference>
<dbReference type="GO" id="GO:0019853">
    <property type="term" value="P:L-ascorbic acid biosynthetic process"/>
    <property type="evidence" value="ECO:0007669"/>
    <property type="project" value="TreeGrafter"/>
</dbReference>
<feature type="domain" description="SMP-30/Gluconolactonase/LRE-like region" evidence="4">
    <location>
        <begin position="22"/>
        <end position="264"/>
    </location>
</feature>
<dbReference type="InterPro" id="IPR005511">
    <property type="entry name" value="SMP-30"/>
</dbReference>
<feature type="binding site" evidence="3">
    <location>
        <position position="24"/>
    </location>
    <ligand>
        <name>a divalent metal cation</name>
        <dbReference type="ChEBI" id="CHEBI:60240"/>
    </ligand>
</feature>
<dbReference type="Pfam" id="PF08450">
    <property type="entry name" value="SGL"/>
    <property type="match status" value="1"/>
</dbReference>
<dbReference type="AlphaFoldDB" id="A0A4Q9VT96"/>
<dbReference type="RefSeq" id="WP_131307700.1">
    <property type="nucleotide sequence ID" value="NZ_SJFN01000008.1"/>
</dbReference>
<name>A0A4Q9VT96_9HYPH</name>
<dbReference type="EMBL" id="SJFN01000008">
    <property type="protein sequence ID" value="TBW39282.1"/>
    <property type="molecule type" value="Genomic_DNA"/>
</dbReference>
<feature type="active site" description="Proton donor/acceptor" evidence="2">
    <location>
        <position position="206"/>
    </location>
</feature>
<comment type="cofactor">
    <cofactor evidence="3">
        <name>Zn(2+)</name>
        <dbReference type="ChEBI" id="CHEBI:29105"/>
    </cofactor>
    <text evidence="3">Binds 1 divalent metal cation per subunit.</text>
</comment>
<keyword evidence="3" id="KW-0862">Zinc</keyword>
<organism evidence="5 6">
    <name type="scientific">Siculibacillus lacustris</name>
    <dbReference type="NCBI Taxonomy" id="1549641"/>
    <lineage>
        <taxon>Bacteria</taxon>
        <taxon>Pseudomonadati</taxon>
        <taxon>Pseudomonadota</taxon>
        <taxon>Alphaproteobacteria</taxon>
        <taxon>Hyphomicrobiales</taxon>
        <taxon>Ancalomicrobiaceae</taxon>
        <taxon>Siculibacillus</taxon>
    </lineage>
</organism>
<gene>
    <name evidence="5" type="ORF">EYW49_07280</name>
</gene>
<keyword evidence="3" id="KW-0479">Metal-binding</keyword>
<dbReference type="PANTHER" id="PTHR10907">
    <property type="entry name" value="REGUCALCIN"/>
    <property type="match status" value="1"/>
</dbReference>
<dbReference type="GO" id="GO:0004341">
    <property type="term" value="F:gluconolactonase activity"/>
    <property type="evidence" value="ECO:0007669"/>
    <property type="project" value="TreeGrafter"/>
</dbReference>
<accession>A0A4Q9VT96</accession>
<reference evidence="5 6" key="1">
    <citation type="submission" date="2019-02" db="EMBL/GenBank/DDBJ databases">
        <title>Siculibacillus lacustris gen. nov., sp. nov., a new rosette-forming bacterium isolated from a freshwater crater lake (Lake St. Ana, Romania).</title>
        <authorList>
            <person name="Felfoldi T."/>
            <person name="Marton Z."/>
            <person name="Szabo A."/>
            <person name="Mentes A."/>
            <person name="Boka K."/>
            <person name="Marialigeti K."/>
            <person name="Mathe I."/>
            <person name="Koncz M."/>
            <person name="Schumann P."/>
            <person name="Toth E."/>
        </authorList>
    </citation>
    <scope>NUCLEOTIDE SEQUENCE [LARGE SCALE GENOMIC DNA]</scope>
    <source>
        <strain evidence="5 6">SA-279</strain>
    </source>
</reference>
<protein>
    <submittedName>
        <fullName evidence="5">SMP-30/gluconolactonase/LRE family protein</fullName>
    </submittedName>
</protein>
<sequence length="299" mass="31990">MSDDPALADRDLRILLPDPLRLGEGPLWDAARGRFCFVDIEGRRIHEMAVDGGDHRSWAAPDRPTALGLTRSGRLIVSLAHGIAFFDRDTGVFTPFVAVDTGAVTTRLNDGKVGPDGAFWVGSIDERSPRGPVAALYRITGDGRVEPKIDGLAVSNGLAWSADGRTMFHTDTRGPWIDRWRFDPASGAIDQRTRIATLDDTVGRPDGGACDVEGCYWSAGVSAGRLNRFDRDGHLLSSWRLPVAAPTMPCFGGSTMERLLVTSLAHDLTPERLASGPASGRPIALDAGVAGVGAFLFAD</sequence>
<dbReference type="Proteomes" id="UP000292781">
    <property type="component" value="Unassembled WGS sequence"/>
</dbReference>
<dbReference type="SUPFAM" id="SSF63829">
    <property type="entry name" value="Calcium-dependent phosphotriesterase"/>
    <property type="match status" value="1"/>
</dbReference>
<feature type="binding site" evidence="3">
    <location>
        <position position="107"/>
    </location>
    <ligand>
        <name>substrate</name>
    </ligand>
</feature>
<feature type="binding site" evidence="3">
    <location>
        <position position="156"/>
    </location>
    <ligand>
        <name>a divalent metal cation</name>
        <dbReference type="ChEBI" id="CHEBI:60240"/>
    </ligand>
</feature>
<evidence type="ECO:0000313" key="6">
    <source>
        <dbReference type="Proteomes" id="UP000292781"/>
    </source>
</evidence>
<dbReference type="GO" id="GO:0005509">
    <property type="term" value="F:calcium ion binding"/>
    <property type="evidence" value="ECO:0007669"/>
    <property type="project" value="TreeGrafter"/>
</dbReference>
<evidence type="ECO:0000256" key="1">
    <source>
        <dbReference type="ARBA" id="ARBA00008853"/>
    </source>
</evidence>
<dbReference type="InterPro" id="IPR011042">
    <property type="entry name" value="6-blade_b-propeller_TolB-like"/>
</dbReference>
<evidence type="ECO:0000259" key="4">
    <source>
        <dbReference type="Pfam" id="PF08450"/>
    </source>
</evidence>
<dbReference type="InterPro" id="IPR013658">
    <property type="entry name" value="SGL"/>
</dbReference>
<dbReference type="PANTHER" id="PTHR10907:SF47">
    <property type="entry name" value="REGUCALCIN"/>
    <property type="match status" value="1"/>
</dbReference>
<evidence type="ECO:0000256" key="2">
    <source>
        <dbReference type="PIRSR" id="PIRSR605511-1"/>
    </source>
</evidence>
<dbReference type="PRINTS" id="PR01790">
    <property type="entry name" value="SMP30FAMILY"/>
</dbReference>
<keyword evidence="6" id="KW-1185">Reference proteome</keyword>
<evidence type="ECO:0000256" key="3">
    <source>
        <dbReference type="PIRSR" id="PIRSR605511-2"/>
    </source>
</evidence>
<dbReference type="OrthoDB" id="2633250at2"/>
<feature type="binding site" evidence="3">
    <location>
        <position position="109"/>
    </location>
    <ligand>
        <name>substrate</name>
    </ligand>
</feature>
<comment type="similarity">
    <text evidence="1">Belongs to the SMP-30/CGR1 family.</text>
</comment>
<evidence type="ECO:0000313" key="5">
    <source>
        <dbReference type="EMBL" id="TBW39282.1"/>
    </source>
</evidence>
<comment type="caution">
    <text evidence="5">The sequence shown here is derived from an EMBL/GenBank/DDBJ whole genome shotgun (WGS) entry which is preliminary data.</text>
</comment>
<proteinExistence type="inferred from homology"/>